<keyword evidence="3" id="KW-1185">Reference proteome</keyword>
<dbReference type="EMBL" id="NKYE01000004">
    <property type="protein sequence ID" value="OZM73516.1"/>
    <property type="molecule type" value="Genomic_DNA"/>
</dbReference>
<dbReference type="AlphaFoldDB" id="A0A263D7Q4"/>
<dbReference type="Proteomes" id="UP000242444">
    <property type="component" value="Unassembled WGS sequence"/>
</dbReference>
<dbReference type="SUPFAM" id="SSF46785">
    <property type="entry name" value="Winged helix' DNA-binding domain"/>
    <property type="match status" value="1"/>
</dbReference>
<sequence length="198" mass="22269">MSATRLMVLGVVRMVGRTHGYQVRRELLSWNADKWGNIKPGSIYHALRKLTADGLLREVDIEAGSGPERTAYELTEDGEREFFDLLTTMLSDARNDVHSAPELQAALVFITTLPRKMAVSLLAHRLTKLSGYRLNVLDTMERSTEWGHPEHVLSLYRLWLGQLDAAMTWTSDQVERLENGELTMADDTAQPFGSPSPT</sequence>
<dbReference type="InterPro" id="IPR005149">
    <property type="entry name" value="Tscrpt_reg_PadR_N"/>
</dbReference>
<comment type="caution">
    <text evidence="2">The sequence shown here is derived from an EMBL/GenBank/DDBJ whole genome shotgun (WGS) entry which is preliminary data.</text>
</comment>
<name>A0A263D7Q4_9PSEU</name>
<evidence type="ECO:0000259" key="1">
    <source>
        <dbReference type="Pfam" id="PF03551"/>
    </source>
</evidence>
<feature type="domain" description="Transcription regulator PadR N-terminal" evidence="1">
    <location>
        <begin position="8"/>
        <end position="82"/>
    </location>
</feature>
<dbReference type="PANTHER" id="PTHR33169:SF14">
    <property type="entry name" value="TRANSCRIPTIONAL REGULATOR RV3488"/>
    <property type="match status" value="1"/>
</dbReference>
<reference evidence="2 3" key="1">
    <citation type="submission" date="2017-07" db="EMBL/GenBank/DDBJ databases">
        <title>Amycolatopsis antarcticus sp. nov., isolated from the surface of an Antarcticus brown macroalga.</title>
        <authorList>
            <person name="Wang J."/>
            <person name="Leiva S."/>
            <person name="Huang J."/>
            <person name="Huang Y."/>
        </authorList>
    </citation>
    <scope>NUCLEOTIDE SEQUENCE [LARGE SCALE GENOMIC DNA]</scope>
    <source>
        <strain evidence="2 3">AU-G6</strain>
    </source>
</reference>
<accession>A0A263D7Q4</accession>
<protein>
    <submittedName>
        <fullName evidence="2">PadR family transcriptional regulator</fullName>
    </submittedName>
</protein>
<evidence type="ECO:0000313" key="3">
    <source>
        <dbReference type="Proteomes" id="UP000242444"/>
    </source>
</evidence>
<organism evidence="2 3">
    <name type="scientific">Amycolatopsis antarctica</name>
    <dbReference type="NCBI Taxonomy" id="1854586"/>
    <lineage>
        <taxon>Bacteria</taxon>
        <taxon>Bacillati</taxon>
        <taxon>Actinomycetota</taxon>
        <taxon>Actinomycetes</taxon>
        <taxon>Pseudonocardiales</taxon>
        <taxon>Pseudonocardiaceae</taxon>
        <taxon>Amycolatopsis</taxon>
    </lineage>
</organism>
<dbReference type="Gene3D" id="1.10.10.10">
    <property type="entry name" value="Winged helix-like DNA-binding domain superfamily/Winged helix DNA-binding domain"/>
    <property type="match status" value="1"/>
</dbReference>
<evidence type="ECO:0000313" key="2">
    <source>
        <dbReference type="EMBL" id="OZM73516.1"/>
    </source>
</evidence>
<dbReference type="PANTHER" id="PTHR33169">
    <property type="entry name" value="PADR-FAMILY TRANSCRIPTIONAL REGULATOR"/>
    <property type="match status" value="1"/>
</dbReference>
<dbReference type="RefSeq" id="WP_094862032.1">
    <property type="nucleotide sequence ID" value="NZ_NKYE01000004.1"/>
</dbReference>
<dbReference type="Pfam" id="PF03551">
    <property type="entry name" value="PadR"/>
    <property type="match status" value="1"/>
</dbReference>
<dbReference type="OrthoDB" id="8443918at2"/>
<proteinExistence type="predicted"/>
<dbReference type="InterPro" id="IPR052509">
    <property type="entry name" value="Metal_resp_DNA-bind_regulator"/>
</dbReference>
<dbReference type="InterPro" id="IPR036390">
    <property type="entry name" value="WH_DNA-bd_sf"/>
</dbReference>
<gene>
    <name evidence="2" type="ORF">CFN78_08195</name>
</gene>
<dbReference type="InterPro" id="IPR036388">
    <property type="entry name" value="WH-like_DNA-bd_sf"/>
</dbReference>
<dbReference type="InParanoid" id="A0A263D7Q4"/>